<gene>
    <name evidence="7" type="ORF">CRU87_09925</name>
</gene>
<dbReference type="SUPFAM" id="SSF56655">
    <property type="entry name" value="Carbohydrate phosphatase"/>
    <property type="match status" value="1"/>
</dbReference>
<evidence type="ECO:0000256" key="2">
    <source>
        <dbReference type="ARBA" id="ARBA00013093"/>
    </source>
</evidence>
<protein>
    <recommendedName>
        <fullName evidence="2">fructose-bisphosphatase</fullName>
        <ecNumber evidence="2">3.1.3.11</ecNumber>
    </recommendedName>
</protein>
<accession>A0ABY0ETX3</accession>
<dbReference type="EC" id="3.1.3.11" evidence="2"/>
<dbReference type="Proteomes" id="UP000289132">
    <property type="component" value="Unassembled WGS sequence"/>
</dbReference>
<keyword evidence="3" id="KW-0963">Cytoplasm</keyword>
<evidence type="ECO:0000256" key="5">
    <source>
        <dbReference type="RuleBase" id="RU000508"/>
    </source>
</evidence>
<evidence type="ECO:0000256" key="4">
    <source>
        <dbReference type="ARBA" id="ARBA00024331"/>
    </source>
</evidence>
<dbReference type="Pfam" id="PF00316">
    <property type="entry name" value="FBPase"/>
    <property type="match status" value="1"/>
</dbReference>
<feature type="domain" description="Fructose-1-6-bisphosphatase class I N-terminal" evidence="6">
    <location>
        <begin position="5"/>
        <end position="72"/>
    </location>
</feature>
<dbReference type="Gene3D" id="3.30.540.10">
    <property type="entry name" value="Fructose-1,6-Bisphosphatase, subunit A, domain 1"/>
    <property type="match status" value="1"/>
</dbReference>
<evidence type="ECO:0000313" key="8">
    <source>
        <dbReference type="Proteomes" id="UP000289132"/>
    </source>
</evidence>
<dbReference type="EMBL" id="PDKD01000063">
    <property type="protein sequence ID" value="RXJ88431.1"/>
    <property type="molecule type" value="Genomic_DNA"/>
</dbReference>
<dbReference type="PRINTS" id="PR00115">
    <property type="entry name" value="F16BPHPHTASE"/>
</dbReference>
<dbReference type="PANTHER" id="PTHR11556:SF35">
    <property type="entry name" value="SEDOHEPTULOSE-1,7-BISPHOSPHATASE, CHLOROPLASTIC"/>
    <property type="match status" value="1"/>
</dbReference>
<dbReference type="InterPro" id="IPR000146">
    <property type="entry name" value="FBPase_class-1"/>
</dbReference>
<proteinExistence type="inferred from homology"/>
<name>A0ABY0ETX3_9BACT</name>
<keyword evidence="8" id="KW-1185">Reference proteome</keyword>
<evidence type="ECO:0000256" key="3">
    <source>
        <dbReference type="ARBA" id="ARBA00022490"/>
    </source>
</evidence>
<sequence length="72" mass="7799">MRNMITMGEFIVKKQADYPTATGELTSLLSSIRLAAKVVNREINKAGLADIIGSMGAENVQGEVQQKLDVYA</sequence>
<dbReference type="InterPro" id="IPR033391">
    <property type="entry name" value="FBPase_N"/>
</dbReference>
<comment type="caution">
    <text evidence="7">The sequence shown here is derived from an EMBL/GenBank/DDBJ whole genome shotgun (WGS) entry which is preliminary data.</text>
</comment>
<evidence type="ECO:0000256" key="1">
    <source>
        <dbReference type="ARBA" id="ARBA00001273"/>
    </source>
</evidence>
<dbReference type="PANTHER" id="PTHR11556">
    <property type="entry name" value="FRUCTOSE-1,6-BISPHOSPHATASE-RELATED"/>
    <property type="match status" value="1"/>
</dbReference>
<reference evidence="7 8" key="1">
    <citation type="submission" date="2017-10" db="EMBL/GenBank/DDBJ databases">
        <title>Genomics of the genus Arcobacter.</title>
        <authorList>
            <person name="Perez-Cataluna A."/>
            <person name="Figueras M.J."/>
        </authorList>
    </citation>
    <scope>NUCLEOTIDE SEQUENCE [LARGE SCALE GENOMIC DNA]</scope>
    <source>
        <strain evidence="7 8">LMG 25534</strain>
    </source>
</reference>
<keyword evidence="5 7" id="KW-0378">Hydrolase</keyword>
<dbReference type="InterPro" id="IPR028343">
    <property type="entry name" value="FBPtase"/>
</dbReference>
<comment type="catalytic activity">
    <reaction evidence="1">
        <text>beta-D-fructose 1,6-bisphosphate + H2O = beta-D-fructose 6-phosphate + phosphate</text>
        <dbReference type="Rhea" id="RHEA:11064"/>
        <dbReference type="ChEBI" id="CHEBI:15377"/>
        <dbReference type="ChEBI" id="CHEBI:32966"/>
        <dbReference type="ChEBI" id="CHEBI:43474"/>
        <dbReference type="ChEBI" id="CHEBI:57634"/>
        <dbReference type="EC" id="3.1.3.11"/>
    </reaction>
</comment>
<feature type="non-terminal residue" evidence="7">
    <location>
        <position position="72"/>
    </location>
</feature>
<evidence type="ECO:0000259" key="6">
    <source>
        <dbReference type="Pfam" id="PF00316"/>
    </source>
</evidence>
<comment type="pathway">
    <text evidence="4">Carbohydrate biosynthesis.</text>
</comment>
<comment type="similarity">
    <text evidence="5">Belongs to the FBPase class 1 family.</text>
</comment>
<dbReference type="GO" id="GO:0042132">
    <property type="term" value="F:fructose 1,6-bisphosphate 1-phosphatase activity"/>
    <property type="evidence" value="ECO:0007669"/>
    <property type="project" value="UniProtKB-EC"/>
</dbReference>
<keyword evidence="5" id="KW-0119">Carbohydrate metabolism</keyword>
<organism evidence="7 8">
    <name type="scientific">Aliarcobacter trophiarum LMG 25534</name>
    <dbReference type="NCBI Taxonomy" id="1032241"/>
    <lineage>
        <taxon>Bacteria</taxon>
        <taxon>Pseudomonadati</taxon>
        <taxon>Campylobacterota</taxon>
        <taxon>Epsilonproteobacteria</taxon>
        <taxon>Campylobacterales</taxon>
        <taxon>Arcobacteraceae</taxon>
        <taxon>Aliarcobacter</taxon>
    </lineage>
</organism>
<evidence type="ECO:0000313" key="7">
    <source>
        <dbReference type="EMBL" id="RXJ88431.1"/>
    </source>
</evidence>